<evidence type="ECO:0000256" key="1">
    <source>
        <dbReference type="SAM" id="MobiDB-lite"/>
    </source>
</evidence>
<name>A0A108UCR5_9GAMM</name>
<dbReference type="EMBL" id="JAJA02000001">
    <property type="protein sequence ID" value="KWS06732.1"/>
    <property type="molecule type" value="Genomic_DNA"/>
</dbReference>
<reference evidence="2 3" key="1">
    <citation type="journal article" date="2014" name="Genome Announc.">
        <title>Draft Genome Sequence of Lysobacter capsici AZ78, a Bacterium Antagonistic to Plant-Pathogenic Oomycetes.</title>
        <authorList>
            <person name="Puopolo G."/>
            <person name="Sonego P."/>
            <person name="Engelen K."/>
            <person name="Pertot I."/>
        </authorList>
    </citation>
    <scope>NUCLEOTIDE SEQUENCE [LARGE SCALE GENOMIC DNA]</scope>
    <source>
        <strain evidence="2 3">AZ78</strain>
    </source>
</reference>
<accession>A0A108UCR5</accession>
<feature type="compositionally biased region" description="Basic residues" evidence="1">
    <location>
        <begin position="25"/>
        <end position="39"/>
    </location>
</feature>
<keyword evidence="3" id="KW-1185">Reference proteome</keyword>
<proteinExistence type="predicted"/>
<feature type="region of interest" description="Disordered" evidence="1">
    <location>
        <begin position="1"/>
        <end position="50"/>
    </location>
</feature>
<evidence type="ECO:0000313" key="3">
    <source>
        <dbReference type="Proteomes" id="UP000023435"/>
    </source>
</evidence>
<sequence length="50" mass="5720">MQTTLTVRAPSYELRYRRSPAAPPVHHRANSRRLPRKTNKPAAAQPQRQG</sequence>
<protein>
    <submittedName>
        <fullName evidence="2">Uncharacterized protein</fullName>
    </submittedName>
</protein>
<evidence type="ECO:0000313" key="2">
    <source>
        <dbReference type="EMBL" id="KWS06732.1"/>
    </source>
</evidence>
<dbReference type="AlphaFoldDB" id="A0A108UCR5"/>
<dbReference type="Proteomes" id="UP000023435">
    <property type="component" value="Unassembled WGS sequence"/>
</dbReference>
<gene>
    <name evidence="2" type="ORF">AZ78_4289</name>
</gene>
<comment type="caution">
    <text evidence="2">The sequence shown here is derived from an EMBL/GenBank/DDBJ whole genome shotgun (WGS) entry which is preliminary data.</text>
</comment>
<organism evidence="2 3">
    <name type="scientific">Lysobacter capsici AZ78</name>
    <dbReference type="NCBI Taxonomy" id="1444315"/>
    <lineage>
        <taxon>Bacteria</taxon>
        <taxon>Pseudomonadati</taxon>
        <taxon>Pseudomonadota</taxon>
        <taxon>Gammaproteobacteria</taxon>
        <taxon>Lysobacterales</taxon>
        <taxon>Lysobacteraceae</taxon>
        <taxon>Lysobacter</taxon>
    </lineage>
</organism>